<comment type="caution">
    <text evidence="8">The sequence shown here is derived from an EMBL/GenBank/DDBJ whole genome shotgun (WGS) entry which is preliminary data.</text>
</comment>
<dbReference type="InterPro" id="IPR011033">
    <property type="entry name" value="PRC_barrel-like_sf"/>
</dbReference>
<dbReference type="GO" id="GO:0042274">
    <property type="term" value="P:ribosomal small subunit biogenesis"/>
    <property type="evidence" value="ECO:0007669"/>
    <property type="project" value="UniProtKB-UniRule"/>
</dbReference>
<dbReference type="Pfam" id="PF01782">
    <property type="entry name" value="RimM"/>
    <property type="match status" value="1"/>
</dbReference>
<keyword evidence="1 5" id="KW-0963">Cytoplasm</keyword>
<name>A0A3N0BJL4_9ACTN</name>
<evidence type="ECO:0000313" key="9">
    <source>
        <dbReference type="Proteomes" id="UP000278632"/>
    </source>
</evidence>
<comment type="similarity">
    <text evidence="5">Belongs to the RimM family.</text>
</comment>
<evidence type="ECO:0000256" key="2">
    <source>
        <dbReference type="ARBA" id="ARBA00022517"/>
    </source>
</evidence>
<dbReference type="Proteomes" id="UP000278632">
    <property type="component" value="Unassembled WGS sequence"/>
</dbReference>
<evidence type="ECO:0000256" key="1">
    <source>
        <dbReference type="ARBA" id="ARBA00022490"/>
    </source>
</evidence>
<proteinExistence type="inferred from homology"/>
<comment type="subcellular location">
    <subcellularLocation>
        <location evidence="5">Cytoplasm</location>
    </subcellularLocation>
</comment>
<dbReference type="GO" id="GO:0043022">
    <property type="term" value="F:ribosome binding"/>
    <property type="evidence" value="ECO:0007669"/>
    <property type="project" value="InterPro"/>
</dbReference>
<reference evidence="9" key="1">
    <citation type="submission" date="2018-05" db="EMBL/GenBank/DDBJ databases">
        <title>Genome Sequencing of selected type strains of the family Eggerthellaceae.</title>
        <authorList>
            <person name="Danylec N."/>
            <person name="Stoll D.A."/>
            <person name="Doetsch A."/>
            <person name="Huch M."/>
        </authorList>
    </citation>
    <scope>NUCLEOTIDE SEQUENCE [LARGE SCALE GENOMIC DNA]</scope>
    <source>
        <strain evidence="9">DSM 16106</strain>
    </source>
</reference>
<keyword evidence="4 5" id="KW-0143">Chaperone</keyword>
<evidence type="ECO:0000259" key="7">
    <source>
        <dbReference type="Pfam" id="PF24986"/>
    </source>
</evidence>
<evidence type="ECO:0000259" key="6">
    <source>
        <dbReference type="Pfam" id="PF01782"/>
    </source>
</evidence>
<dbReference type="EMBL" id="QICD01000002">
    <property type="protein sequence ID" value="RNL48476.1"/>
    <property type="molecule type" value="Genomic_DNA"/>
</dbReference>
<evidence type="ECO:0000256" key="3">
    <source>
        <dbReference type="ARBA" id="ARBA00022552"/>
    </source>
</evidence>
<dbReference type="PANTHER" id="PTHR33692:SF1">
    <property type="entry name" value="RIBOSOME MATURATION FACTOR RIMM"/>
    <property type="match status" value="1"/>
</dbReference>
<dbReference type="HAMAP" id="MF_00014">
    <property type="entry name" value="Ribosome_mat_RimM"/>
    <property type="match status" value="1"/>
</dbReference>
<dbReference type="GO" id="GO:0005840">
    <property type="term" value="C:ribosome"/>
    <property type="evidence" value="ECO:0007669"/>
    <property type="project" value="InterPro"/>
</dbReference>
<dbReference type="Gene3D" id="2.30.30.240">
    <property type="entry name" value="PRC-barrel domain"/>
    <property type="match status" value="1"/>
</dbReference>
<protein>
    <recommendedName>
        <fullName evidence="5">Ribosome maturation factor RimM</fullName>
    </recommendedName>
</protein>
<dbReference type="PANTHER" id="PTHR33692">
    <property type="entry name" value="RIBOSOME MATURATION FACTOR RIMM"/>
    <property type="match status" value="1"/>
</dbReference>
<accession>A0A3N0BJL4</accession>
<dbReference type="InterPro" id="IPR056792">
    <property type="entry name" value="PRC_RimM"/>
</dbReference>
<dbReference type="Gene3D" id="2.40.30.60">
    <property type="entry name" value="RimM"/>
    <property type="match status" value="1"/>
</dbReference>
<dbReference type="GO" id="GO:0006364">
    <property type="term" value="P:rRNA processing"/>
    <property type="evidence" value="ECO:0007669"/>
    <property type="project" value="UniProtKB-UniRule"/>
</dbReference>
<organism evidence="8 9">
    <name type="scientific">Paraeggerthella hongkongensis</name>
    <dbReference type="NCBI Taxonomy" id="230658"/>
    <lineage>
        <taxon>Bacteria</taxon>
        <taxon>Bacillati</taxon>
        <taxon>Actinomycetota</taxon>
        <taxon>Coriobacteriia</taxon>
        <taxon>Eggerthellales</taxon>
        <taxon>Eggerthellaceae</taxon>
        <taxon>Paraeggerthella</taxon>
    </lineage>
</organism>
<comment type="subunit">
    <text evidence="5">Binds ribosomal protein uS19.</text>
</comment>
<dbReference type="InterPro" id="IPR011961">
    <property type="entry name" value="RimM"/>
</dbReference>
<dbReference type="SUPFAM" id="SSF50346">
    <property type="entry name" value="PRC-barrel domain"/>
    <property type="match status" value="1"/>
</dbReference>
<gene>
    <name evidence="5" type="primary">rimM</name>
    <name evidence="8" type="ORF">DMP08_02395</name>
</gene>
<evidence type="ECO:0000256" key="4">
    <source>
        <dbReference type="ARBA" id="ARBA00023186"/>
    </source>
</evidence>
<keyword evidence="2 5" id="KW-0690">Ribosome biogenesis</keyword>
<dbReference type="Pfam" id="PF24986">
    <property type="entry name" value="PRC_RimM"/>
    <property type="match status" value="1"/>
</dbReference>
<keyword evidence="9" id="KW-1185">Reference proteome</keyword>
<comment type="function">
    <text evidence="5">An accessory protein needed during the final step in the assembly of 30S ribosomal subunit, possibly for assembly of the head region. Essential for efficient processing of 16S rRNA. May be needed both before and after RbfA during the maturation of 16S rRNA. It has affinity for free ribosomal 30S subunits but not for 70S ribosomes.</text>
</comment>
<dbReference type="OrthoDB" id="3177403at2"/>
<dbReference type="GO" id="GO:0005737">
    <property type="term" value="C:cytoplasm"/>
    <property type="evidence" value="ECO:0007669"/>
    <property type="project" value="UniProtKB-SubCell"/>
</dbReference>
<comment type="domain">
    <text evidence="5">The PRC barrel domain binds ribosomal protein uS19.</text>
</comment>
<evidence type="ECO:0000256" key="5">
    <source>
        <dbReference type="HAMAP-Rule" id="MF_00014"/>
    </source>
</evidence>
<dbReference type="InterPro" id="IPR036976">
    <property type="entry name" value="RimM_N_sf"/>
</dbReference>
<feature type="domain" description="RimM N-terminal" evidence="6">
    <location>
        <begin position="46"/>
        <end position="90"/>
    </location>
</feature>
<dbReference type="AlphaFoldDB" id="A0A3N0BJL4"/>
<evidence type="ECO:0000313" key="8">
    <source>
        <dbReference type="EMBL" id="RNL48476.1"/>
    </source>
</evidence>
<keyword evidence="3 5" id="KW-0698">rRNA processing</keyword>
<sequence>MRAWVNVAELARTKTLSGGLVARSVPGLPFLLSEGLEVAFVPPRHDGPRRGIVESTKHEGKDAYLVTFEGVRDIDTAELLAGCYCLVRRADLPEDALVAVDDDLAGYEVHDACIGYVGIVEDVLENPGQTLLSVARAGGSGSALIPLVDAFVTGFDDDARRIDVALPDGLLDL</sequence>
<dbReference type="InterPro" id="IPR002676">
    <property type="entry name" value="RimM_N"/>
</dbReference>
<feature type="domain" description="Ribosome maturation factor RimM PRC barrel" evidence="7">
    <location>
        <begin position="102"/>
        <end position="170"/>
    </location>
</feature>